<accession>Q4SK67</accession>
<dbReference type="OrthoDB" id="9950195at2759"/>
<dbReference type="EMBL" id="CAAE01014570">
    <property type="protein sequence ID" value="CAF98965.1"/>
    <property type="molecule type" value="Genomic_DNA"/>
</dbReference>
<protein>
    <submittedName>
        <fullName evidence="2">(spotted green pufferfish) hypothetical protein</fullName>
    </submittedName>
</protein>
<evidence type="ECO:0000313" key="2">
    <source>
        <dbReference type="EMBL" id="CAF98965.1"/>
    </source>
</evidence>
<comment type="caution">
    <text evidence="2">The sequence shown here is derived from an EMBL/GenBank/DDBJ whole genome shotgun (WGS) entry which is preliminary data.</text>
</comment>
<dbReference type="KEGG" id="tng:GSTEN00016854G001"/>
<feature type="region of interest" description="Disordered" evidence="1">
    <location>
        <begin position="46"/>
        <end position="123"/>
    </location>
</feature>
<reference evidence="2" key="1">
    <citation type="journal article" date="2004" name="Nature">
        <title>Genome duplication in the teleost fish Tetraodon nigroviridis reveals the early vertebrate proto-karyotype.</title>
        <authorList>
            <person name="Jaillon O."/>
            <person name="Aury J.-M."/>
            <person name="Brunet F."/>
            <person name="Petit J.-L."/>
            <person name="Stange-Thomann N."/>
            <person name="Mauceli E."/>
            <person name="Bouneau L."/>
            <person name="Fischer C."/>
            <person name="Ozouf-Costaz C."/>
            <person name="Bernot A."/>
            <person name="Nicaud S."/>
            <person name="Jaffe D."/>
            <person name="Fisher S."/>
            <person name="Lutfalla G."/>
            <person name="Dossat C."/>
            <person name="Segurens B."/>
            <person name="Dasilva C."/>
            <person name="Salanoubat M."/>
            <person name="Levy M."/>
            <person name="Boudet N."/>
            <person name="Castellano S."/>
            <person name="Anthouard V."/>
            <person name="Jubin C."/>
            <person name="Castelli V."/>
            <person name="Katinka M."/>
            <person name="Vacherie B."/>
            <person name="Biemont C."/>
            <person name="Skalli Z."/>
            <person name="Cattolico L."/>
            <person name="Poulain J."/>
            <person name="De Berardinis V."/>
            <person name="Cruaud C."/>
            <person name="Duprat S."/>
            <person name="Brottier P."/>
            <person name="Coutanceau J.-P."/>
            <person name="Gouzy J."/>
            <person name="Parra G."/>
            <person name="Lardier G."/>
            <person name="Chapple C."/>
            <person name="McKernan K.J."/>
            <person name="McEwan P."/>
            <person name="Bosak S."/>
            <person name="Kellis M."/>
            <person name="Volff J.-N."/>
            <person name="Guigo R."/>
            <person name="Zody M.C."/>
            <person name="Mesirov J."/>
            <person name="Lindblad-Toh K."/>
            <person name="Birren B."/>
            <person name="Nusbaum C."/>
            <person name="Kahn D."/>
            <person name="Robinson-Rechavi M."/>
            <person name="Laudet V."/>
            <person name="Schachter V."/>
            <person name="Quetier F."/>
            <person name="Saurin W."/>
            <person name="Scarpelli C."/>
            <person name="Wincker P."/>
            <person name="Lander E.S."/>
            <person name="Weissenbach J."/>
            <person name="Roest Crollius H."/>
        </authorList>
    </citation>
    <scope>NUCLEOTIDE SEQUENCE [LARGE SCALE GENOMIC DNA]</scope>
</reference>
<proteinExistence type="predicted"/>
<reference evidence="2" key="2">
    <citation type="submission" date="2004-02" db="EMBL/GenBank/DDBJ databases">
        <authorList>
            <consortium name="Genoscope"/>
            <consortium name="Whitehead Institute Centre for Genome Research"/>
        </authorList>
    </citation>
    <scope>NUCLEOTIDE SEQUENCE</scope>
</reference>
<sequence length="229" mass="26225">KEDEENLEKALSVERFGDIISDSASPSGDRMGRNYTEKDFEYHRHTFHHTHHPLSTHLPLPQRLRKRVHSMDRWRKKKRKKKKTSLPPSDVTPTIHEVDEEEEAQSDTDGQGVQEDLEEPPPLTTFHVENEHLLTKKAASMQIQAETHNGKIPLLGQNEEDDGEETACSRKRAVHHRLAGTQRSNYDLRERICIGSMTALEMAVYQQVPTDEAEAQMLASADLDDMKSK</sequence>
<organism evidence="2">
    <name type="scientific">Tetraodon nigroviridis</name>
    <name type="common">Spotted green pufferfish</name>
    <name type="synonym">Chelonodon nigroviridis</name>
    <dbReference type="NCBI Taxonomy" id="99883"/>
    <lineage>
        <taxon>Eukaryota</taxon>
        <taxon>Metazoa</taxon>
        <taxon>Chordata</taxon>
        <taxon>Craniata</taxon>
        <taxon>Vertebrata</taxon>
        <taxon>Euteleostomi</taxon>
        <taxon>Actinopterygii</taxon>
        <taxon>Neopterygii</taxon>
        <taxon>Teleostei</taxon>
        <taxon>Neoteleostei</taxon>
        <taxon>Acanthomorphata</taxon>
        <taxon>Eupercaria</taxon>
        <taxon>Tetraodontiformes</taxon>
        <taxon>Tetradontoidea</taxon>
        <taxon>Tetraodontidae</taxon>
        <taxon>Tetraodon</taxon>
    </lineage>
</organism>
<dbReference type="AlphaFoldDB" id="Q4SK67"/>
<gene>
    <name evidence="2" type="ORF">GSTENG00016854001</name>
</gene>
<feature type="non-terminal residue" evidence="2">
    <location>
        <position position="229"/>
    </location>
</feature>
<name>Q4SK67_TETNG</name>
<feature type="compositionally biased region" description="Basic residues" evidence="1">
    <location>
        <begin position="63"/>
        <end position="84"/>
    </location>
</feature>
<evidence type="ECO:0000256" key="1">
    <source>
        <dbReference type="SAM" id="MobiDB-lite"/>
    </source>
</evidence>